<gene>
    <name evidence="1" type="ORF">SDC9_72900</name>
</gene>
<sequence>MKKVRLKYEMKRSGGADSAIGHTDVLVTDSIAEQLLEGRKVGKVVCYLIAMASIQGYDGGCFLLDAEPAEENVA</sequence>
<dbReference type="AlphaFoldDB" id="A0A644YDN8"/>
<proteinExistence type="predicted"/>
<accession>A0A644YDN8</accession>
<evidence type="ECO:0000313" key="1">
    <source>
        <dbReference type="EMBL" id="MPM26399.1"/>
    </source>
</evidence>
<name>A0A644YDN8_9ZZZZ</name>
<comment type="caution">
    <text evidence="1">The sequence shown here is derived from an EMBL/GenBank/DDBJ whole genome shotgun (WGS) entry which is preliminary data.</text>
</comment>
<dbReference type="EMBL" id="VSSQ01004725">
    <property type="protein sequence ID" value="MPM26399.1"/>
    <property type="molecule type" value="Genomic_DNA"/>
</dbReference>
<reference evidence="1" key="1">
    <citation type="submission" date="2019-08" db="EMBL/GenBank/DDBJ databases">
        <authorList>
            <person name="Kucharzyk K."/>
            <person name="Murdoch R.W."/>
            <person name="Higgins S."/>
            <person name="Loffler F."/>
        </authorList>
    </citation>
    <scope>NUCLEOTIDE SEQUENCE</scope>
</reference>
<protein>
    <submittedName>
        <fullName evidence="1">Uncharacterized protein</fullName>
    </submittedName>
</protein>
<organism evidence="1">
    <name type="scientific">bioreactor metagenome</name>
    <dbReference type="NCBI Taxonomy" id="1076179"/>
    <lineage>
        <taxon>unclassified sequences</taxon>
        <taxon>metagenomes</taxon>
        <taxon>ecological metagenomes</taxon>
    </lineage>
</organism>